<gene>
    <name evidence="2" type="ORF">IAB67_09835</name>
</gene>
<proteinExistence type="predicted"/>
<name>A0A9D1S1P2_9CLOT</name>
<dbReference type="AlphaFoldDB" id="A0A9D1S1P2"/>
<dbReference type="Proteomes" id="UP000824073">
    <property type="component" value="Unassembled WGS sequence"/>
</dbReference>
<comment type="caution">
    <text evidence="2">The sequence shown here is derived from an EMBL/GenBank/DDBJ whole genome shotgun (WGS) entry which is preliminary data.</text>
</comment>
<feature type="domain" description="IraD/Gp25-like" evidence="1">
    <location>
        <begin position="26"/>
        <end position="109"/>
    </location>
</feature>
<reference evidence="2" key="2">
    <citation type="journal article" date="2021" name="PeerJ">
        <title>Extensive microbial diversity within the chicken gut microbiome revealed by metagenomics and culture.</title>
        <authorList>
            <person name="Gilroy R."/>
            <person name="Ravi A."/>
            <person name="Getino M."/>
            <person name="Pursley I."/>
            <person name="Horton D.L."/>
            <person name="Alikhan N.F."/>
            <person name="Baker D."/>
            <person name="Gharbi K."/>
            <person name="Hall N."/>
            <person name="Watson M."/>
            <person name="Adriaenssens E.M."/>
            <person name="Foster-Nyarko E."/>
            <person name="Jarju S."/>
            <person name="Secka A."/>
            <person name="Antonio M."/>
            <person name="Oren A."/>
            <person name="Chaudhuri R.R."/>
            <person name="La Ragione R."/>
            <person name="Hildebrand F."/>
            <person name="Pallen M.J."/>
        </authorList>
    </citation>
    <scope>NUCLEOTIDE SEQUENCE</scope>
    <source>
        <strain evidence="2">CHK191-8634</strain>
    </source>
</reference>
<dbReference type="InterPro" id="IPR007048">
    <property type="entry name" value="IraD/Gp25-like"/>
</dbReference>
<accession>A0A9D1S1P2</accession>
<dbReference type="EMBL" id="DVMR01000073">
    <property type="protein sequence ID" value="HIU44585.1"/>
    <property type="molecule type" value="Genomic_DNA"/>
</dbReference>
<dbReference type="SUPFAM" id="SSF160719">
    <property type="entry name" value="gpW/gp25-like"/>
    <property type="match status" value="1"/>
</dbReference>
<evidence type="ECO:0000313" key="3">
    <source>
        <dbReference type="Proteomes" id="UP000824073"/>
    </source>
</evidence>
<dbReference type="Gene3D" id="3.10.450.40">
    <property type="match status" value="1"/>
</dbReference>
<dbReference type="Pfam" id="PF04965">
    <property type="entry name" value="GPW_gp25"/>
    <property type="match status" value="1"/>
</dbReference>
<protein>
    <submittedName>
        <fullName evidence="2">GPW/gp25 family protein</fullName>
    </submittedName>
</protein>
<reference evidence="2" key="1">
    <citation type="submission" date="2020-10" db="EMBL/GenBank/DDBJ databases">
        <authorList>
            <person name="Gilroy R."/>
        </authorList>
    </citation>
    <scope>NUCLEOTIDE SEQUENCE</scope>
    <source>
        <strain evidence="2">CHK191-8634</strain>
    </source>
</reference>
<organism evidence="2 3">
    <name type="scientific">Candidatus Ventrousia excrementavium</name>
    <dbReference type="NCBI Taxonomy" id="2840961"/>
    <lineage>
        <taxon>Bacteria</taxon>
        <taxon>Bacillati</taxon>
        <taxon>Bacillota</taxon>
        <taxon>Clostridia</taxon>
        <taxon>Eubacteriales</taxon>
        <taxon>Clostridiaceae</taxon>
        <taxon>Clostridiaceae incertae sedis</taxon>
        <taxon>Candidatus Ventrousia</taxon>
    </lineage>
</organism>
<evidence type="ECO:0000313" key="2">
    <source>
        <dbReference type="EMBL" id="HIU44585.1"/>
    </source>
</evidence>
<evidence type="ECO:0000259" key="1">
    <source>
        <dbReference type="Pfam" id="PF04965"/>
    </source>
</evidence>
<sequence length="131" mass="14939">MAELSGWAFPVAVDEATGRIKMTTDNDCVRQNIRLIVQTDRGERKMRPNFGAGLNRFLFQNVDLVLVNRMSEAIAQSIRLWEEHLRGVNVGVMQSQQDYAAVNVNIEYITDLFPGRTERITQEIELNQTAL</sequence>